<proteinExistence type="predicted"/>
<name>A0A2A9P4C4_OPHUN</name>
<sequence length="74" mass="8323">MTFSASATRSLWIGRRVAPPLRWEAPTSSRVSSTFLFLNLSLFATPPPSYESRRRGCERGKGTRHGRGKPFALR</sequence>
<gene>
    <name evidence="2" type="ORF">XA68_17748</name>
</gene>
<protein>
    <submittedName>
        <fullName evidence="2">Uncharacterized protein</fullName>
    </submittedName>
</protein>
<organism evidence="2 3">
    <name type="scientific">Ophiocordyceps unilateralis</name>
    <name type="common">Zombie-ant fungus</name>
    <name type="synonym">Torrubia unilateralis</name>
    <dbReference type="NCBI Taxonomy" id="268505"/>
    <lineage>
        <taxon>Eukaryota</taxon>
        <taxon>Fungi</taxon>
        <taxon>Dikarya</taxon>
        <taxon>Ascomycota</taxon>
        <taxon>Pezizomycotina</taxon>
        <taxon>Sordariomycetes</taxon>
        <taxon>Hypocreomycetidae</taxon>
        <taxon>Hypocreales</taxon>
        <taxon>Ophiocordycipitaceae</taxon>
        <taxon>Ophiocordyceps</taxon>
    </lineage>
</organism>
<comment type="caution">
    <text evidence="2">The sequence shown here is derived from an EMBL/GenBank/DDBJ whole genome shotgun (WGS) entry which is preliminary data.</text>
</comment>
<evidence type="ECO:0000256" key="1">
    <source>
        <dbReference type="SAM" id="MobiDB-lite"/>
    </source>
</evidence>
<evidence type="ECO:0000313" key="2">
    <source>
        <dbReference type="EMBL" id="PFH55706.1"/>
    </source>
</evidence>
<keyword evidence="3" id="KW-1185">Reference proteome</keyword>
<feature type="region of interest" description="Disordered" evidence="1">
    <location>
        <begin position="47"/>
        <end position="74"/>
    </location>
</feature>
<feature type="compositionally biased region" description="Basic and acidic residues" evidence="1">
    <location>
        <begin position="51"/>
        <end position="61"/>
    </location>
</feature>
<evidence type="ECO:0000313" key="3">
    <source>
        <dbReference type="Proteomes" id="UP000037136"/>
    </source>
</evidence>
<dbReference type="EMBL" id="LAZP02000799">
    <property type="protein sequence ID" value="PFH55706.1"/>
    <property type="molecule type" value="Genomic_DNA"/>
</dbReference>
<dbReference type="AlphaFoldDB" id="A0A2A9P4C4"/>
<accession>A0A2A9P4C4</accession>
<dbReference type="Proteomes" id="UP000037136">
    <property type="component" value="Unassembled WGS sequence"/>
</dbReference>
<reference evidence="2 3" key="2">
    <citation type="journal article" date="2017" name="Sci. Rep.">
        <title>Ant-infecting Ophiocordyceps genomes reveal a high diversity of potential behavioral manipulation genes and a possible major role for enterotoxins.</title>
        <authorList>
            <person name="de Bekker C."/>
            <person name="Ohm R.A."/>
            <person name="Evans H.C."/>
            <person name="Brachmann A."/>
            <person name="Hughes D.P."/>
        </authorList>
    </citation>
    <scope>NUCLEOTIDE SEQUENCE [LARGE SCALE GENOMIC DNA]</scope>
    <source>
        <strain evidence="2 3">SC16a</strain>
    </source>
</reference>
<reference evidence="2 3" key="1">
    <citation type="journal article" date="2015" name="BMC Genomics">
        <title>Gene expression during zombie ant biting behavior reflects the complexity underlying fungal parasitic behavioral manipulation.</title>
        <authorList>
            <person name="de Bekker C."/>
            <person name="Ohm R.A."/>
            <person name="Loreto R.G."/>
            <person name="Sebastian A."/>
            <person name="Albert I."/>
            <person name="Merrow M."/>
            <person name="Brachmann A."/>
            <person name="Hughes D.P."/>
        </authorList>
    </citation>
    <scope>NUCLEOTIDE SEQUENCE [LARGE SCALE GENOMIC DNA]</scope>
    <source>
        <strain evidence="2 3">SC16a</strain>
    </source>
</reference>